<comment type="function">
    <text evidence="3">Protein-arginine rhamnosyltransferase that catalyzes the transfer of a single rhamnose to elongation factor P (EF-P) on 'Lys-32', a modification required for EF-P-dependent rescue of polyproline stalled ribosomes.</text>
</comment>
<keyword evidence="2" id="KW-0808">Transferase</keyword>
<reference evidence="8" key="1">
    <citation type="submission" date="2020-10" db="EMBL/GenBank/DDBJ databases">
        <title>Connecting structure to function with the recovery of over 1000 high-quality activated sludge metagenome-assembled genomes encoding full-length rRNA genes using long-read sequencing.</title>
        <authorList>
            <person name="Singleton C.M."/>
            <person name="Petriglieri F."/>
            <person name="Kristensen J.M."/>
            <person name="Kirkegaard R.H."/>
            <person name="Michaelsen T.Y."/>
            <person name="Andersen M.H."/>
            <person name="Karst S.M."/>
            <person name="Dueholm M.S."/>
            <person name="Nielsen P.H."/>
            <person name="Albertsen M."/>
        </authorList>
    </citation>
    <scope>NUCLEOTIDE SEQUENCE</scope>
    <source>
        <strain evidence="8">Hirt_18-Q3-R61-65_BATAC.395</strain>
    </source>
</reference>
<sequence length="388" mass="43500">MPLSATPQRWDIFCTVIDNYGDIGVCWRLARQLVAEHGHCVRLWVDDLASFAPLCPGLVPALVQQQFAGVEIRRWTAPFPYTEPAEVVIEAFGCALPESYVAAMARGQEQTGGAPHWINLEYLSAESWVAECHGLTSPHPRLPLTKHFFIPGFDEHSAGLLRERGLMARHASFDTRRWWKNSGGSGSTPASGQLAISLFAYENRAVAGLLDAWVKGSQGVLCLVPESRVLKSVSEALGKSLAVGEKAQQGHLELRVRPFVQQEAYDDLLLACDLNLVRGEDSLVRAIWAGKPFVWHIYPQDEDAHIVKLDAFLDRYCAGLSPAAKSALRQFWHSWNRERTDAGVWHAFQAVLPELAEHTRRWRDRLAEQIDLTSLLTDFCRDLDKNRL</sequence>
<dbReference type="GO" id="GO:0003746">
    <property type="term" value="F:translation elongation factor activity"/>
    <property type="evidence" value="ECO:0007669"/>
    <property type="project" value="UniProtKB-KW"/>
</dbReference>
<dbReference type="PIRSF" id="PIRSF015557">
    <property type="entry name" value="UCP015557"/>
    <property type="match status" value="1"/>
</dbReference>
<dbReference type="NCBIfam" id="TIGR03837">
    <property type="entry name" value="efp_Arg_rhamno"/>
    <property type="match status" value="1"/>
</dbReference>
<comment type="catalytic activity">
    <reaction evidence="7">
        <text>dTDP-beta-L-rhamnose + L-arginyl-[protein] = N(omega)-(alpha-L-rhamnosyl)-L-arginyl-[protein] + dTDP + H(+)</text>
        <dbReference type="Rhea" id="RHEA:66692"/>
        <dbReference type="Rhea" id="RHEA-COMP:10532"/>
        <dbReference type="Rhea" id="RHEA-COMP:17096"/>
        <dbReference type="ChEBI" id="CHEBI:15378"/>
        <dbReference type="ChEBI" id="CHEBI:29965"/>
        <dbReference type="ChEBI" id="CHEBI:57510"/>
        <dbReference type="ChEBI" id="CHEBI:58369"/>
        <dbReference type="ChEBI" id="CHEBI:167445"/>
    </reaction>
    <physiologicalReaction direction="left-to-right" evidence="7">
        <dbReference type="Rhea" id="RHEA:66693"/>
    </physiologicalReaction>
</comment>
<evidence type="ECO:0000256" key="7">
    <source>
        <dbReference type="ARBA" id="ARBA00048472"/>
    </source>
</evidence>
<evidence type="ECO:0000313" key="8">
    <source>
        <dbReference type="EMBL" id="MBK8524892.1"/>
    </source>
</evidence>
<dbReference type="Proteomes" id="UP000886689">
    <property type="component" value="Unassembled WGS sequence"/>
</dbReference>
<gene>
    <name evidence="8" type="primary">earP</name>
    <name evidence="8" type="ORF">IPL58_12965</name>
</gene>
<organism evidence="8 9">
    <name type="scientific">Candidatus Proximibacter danicus</name>
    <dbReference type="NCBI Taxonomy" id="2954365"/>
    <lineage>
        <taxon>Bacteria</taxon>
        <taxon>Pseudomonadati</taxon>
        <taxon>Pseudomonadota</taxon>
        <taxon>Betaproteobacteria</taxon>
        <taxon>Candidatus Proximibacter</taxon>
    </lineage>
</organism>
<protein>
    <recommendedName>
        <fullName evidence="5">Protein-arginine rhamnosyltransferase</fullName>
    </recommendedName>
    <alternativeName>
        <fullName evidence="6">EF-P arginine rhamnosyltransferase</fullName>
    </alternativeName>
</protein>
<dbReference type="InterPro" id="IPR016633">
    <property type="entry name" value="EarP"/>
</dbReference>
<evidence type="ECO:0000256" key="5">
    <source>
        <dbReference type="ARBA" id="ARBA00024416"/>
    </source>
</evidence>
<keyword evidence="8" id="KW-0648">Protein biosynthesis</keyword>
<keyword evidence="1" id="KW-0328">Glycosyltransferase</keyword>
<dbReference type="EMBL" id="JADJUC010000018">
    <property type="protein sequence ID" value="MBK8524892.1"/>
    <property type="molecule type" value="Genomic_DNA"/>
</dbReference>
<evidence type="ECO:0000313" key="9">
    <source>
        <dbReference type="Proteomes" id="UP000886689"/>
    </source>
</evidence>
<dbReference type="AlphaFoldDB" id="A0A9D7PSP2"/>
<evidence type="ECO:0000256" key="3">
    <source>
        <dbReference type="ARBA" id="ARBA00024303"/>
    </source>
</evidence>
<comment type="similarity">
    <text evidence="4">Belongs to the glycosyltransferase 104 family.</text>
</comment>
<name>A0A9D7PSP2_9PROT</name>
<accession>A0A9D7PSP2</accession>
<proteinExistence type="inferred from homology"/>
<evidence type="ECO:0000256" key="4">
    <source>
        <dbReference type="ARBA" id="ARBA00024346"/>
    </source>
</evidence>
<keyword evidence="8" id="KW-0251">Elongation factor</keyword>
<dbReference type="GO" id="GO:0106361">
    <property type="term" value="F:protein-arginine rhamnosyltransferase activity"/>
    <property type="evidence" value="ECO:0007669"/>
    <property type="project" value="InterPro"/>
</dbReference>
<evidence type="ECO:0000256" key="1">
    <source>
        <dbReference type="ARBA" id="ARBA00022676"/>
    </source>
</evidence>
<evidence type="ECO:0000256" key="2">
    <source>
        <dbReference type="ARBA" id="ARBA00022679"/>
    </source>
</evidence>
<dbReference type="Pfam" id="PF10093">
    <property type="entry name" value="EarP"/>
    <property type="match status" value="1"/>
</dbReference>
<evidence type="ECO:0000256" key="6">
    <source>
        <dbReference type="ARBA" id="ARBA00030025"/>
    </source>
</evidence>
<comment type="caution">
    <text evidence="8">The sequence shown here is derived from an EMBL/GenBank/DDBJ whole genome shotgun (WGS) entry which is preliminary data.</text>
</comment>